<name>A0AAV2FWK2_9ROSI</name>
<accession>A0AAV2FWK2</accession>
<feature type="compositionally biased region" description="Basic and acidic residues" evidence="1">
    <location>
        <begin position="60"/>
        <end position="78"/>
    </location>
</feature>
<dbReference type="AlphaFoldDB" id="A0AAV2FWK2"/>
<reference evidence="2 3" key="1">
    <citation type="submission" date="2024-04" db="EMBL/GenBank/DDBJ databases">
        <authorList>
            <person name="Fracassetti M."/>
        </authorList>
    </citation>
    <scope>NUCLEOTIDE SEQUENCE [LARGE SCALE GENOMIC DNA]</scope>
</reference>
<dbReference type="Proteomes" id="UP001497516">
    <property type="component" value="Chromosome 7"/>
</dbReference>
<feature type="compositionally biased region" description="Basic and acidic residues" evidence="1">
    <location>
        <begin position="20"/>
        <end position="47"/>
    </location>
</feature>
<evidence type="ECO:0000313" key="2">
    <source>
        <dbReference type="EMBL" id="CAL1402701.1"/>
    </source>
</evidence>
<feature type="region of interest" description="Disordered" evidence="1">
    <location>
        <begin position="1"/>
        <end position="142"/>
    </location>
</feature>
<evidence type="ECO:0000256" key="1">
    <source>
        <dbReference type="SAM" id="MobiDB-lite"/>
    </source>
</evidence>
<evidence type="ECO:0000313" key="3">
    <source>
        <dbReference type="Proteomes" id="UP001497516"/>
    </source>
</evidence>
<dbReference type="EMBL" id="OZ034820">
    <property type="protein sequence ID" value="CAL1402701.1"/>
    <property type="molecule type" value="Genomic_DNA"/>
</dbReference>
<organism evidence="2 3">
    <name type="scientific">Linum trigynum</name>
    <dbReference type="NCBI Taxonomy" id="586398"/>
    <lineage>
        <taxon>Eukaryota</taxon>
        <taxon>Viridiplantae</taxon>
        <taxon>Streptophyta</taxon>
        <taxon>Embryophyta</taxon>
        <taxon>Tracheophyta</taxon>
        <taxon>Spermatophyta</taxon>
        <taxon>Magnoliopsida</taxon>
        <taxon>eudicotyledons</taxon>
        <taxon>Gunneridae</taxon>
        <taxon>Pentapetalae</taxon>
        <taxon>rosids</taxon>
        <taxon>fabids</taxon>
        <taxon>Malpighiales</taxon>
        <taxon>Linaceae</taxon>
        <taxon>Linum</taxon>
    </lineage>
</organism>
<sequence>MREDPVPGKNHHAKGSGRANNEHTQETQRTSTRESDPVIAGKDKSQDKANIATKGPIPAENKELKGTRTEKEMDKNLEHTTIPRRLKTGQTTLGKQVADHNLSGKPPDMPAHQTKSTITENPSDASAIQTAMGVDGISPSTR</sequence>
<protein>
    <submittedName>
        <fullName evidence="2">Uncharacterized protein</fullName>
    </submittedName>
</protein>
<proteinExistence type="predicted"/>
<keyword evidence="3" id="KW-1185">Reference proteome</keyword>
<feature type="compositionally biased region" description="Polar residues" evidence="1">
    <location>
        <begin position="113"/>
        <end position="129"/>
    </location>
</feature>
<gene>
    <name evidence="2" type="ORF">LTRI10_LOCUS42685</name>
</gene>